<sequence>MALQTKSGQREQMLSTQTIGRMRLYFWFNTYGNSFAPRKPYKANCHNSVLTKVDNSQLSRIIEEIAKELKLE</sequence>
<dbReference type="AlphaFoldDB" id="A0A8J9YJE0"/>
<organism evidence="1 2">
    <name type="scientific">Brenthis ino</name>
    <name type="common">lesser marbled fritillary</name>
    <dbReference type="NCBI Taxonomy" id="405034"/>
    <lineage>
        <taxon>Eukaryota</taxon>
        <taxon>Metazoa</taxon>
        <taxon>Ecdysozoa</taxon>
        <taxon>Arthropoda</taxon>
        <taxon>Hexapoda</taxon>
        <taxon>Insecta</taxon>
        <taxon>Pterygota</taxon>
        <taxon>Neoptera</taxon>
        <taxon>Endopterygota</taxon>
        <taxon>Lepidoptera</taxon>
        <taxon>Glossata</taxon>
        <taxon>Ditrysia</taxon>
        <taxon>Papilionoidea</taxon>
        <taxon>Nymphalidae</taxon>
        <taxon>Heliconiinae</taxon>
        <taxon>Argynnini</taxon>
        <taxon>Brenthis</taxon>
    </lineage>
</organism>
<protein>
    <submittedName>
        <fullName evidence="1">Uncharacterized protein</fullName>
    </submittedName>
</protein>
<evidence type="ECO:0000313" key="2">
    <source>
        <dbReference type="Proteomes" id="UP000838878"/>
    </source>
</evidence>
<reference evidence="1" key="1">
    <citation type="submission" date="2021-12" db="EMBL/GenBank/DDBJ databases">
        <authorList>
            <person name="Martin H S."/>
        </authorList>
    </citation>
    <scope>NUCLEOTIDE SEQUENCE</scope>
</reference>
<keyword evidence="2" id="KW-1185">Reference proteome</keyword>
<proteinExistence type="predicted"/>
<name>A0A8J9YJE0_9NEOP</name>
<dbReference type="EMBL" id="OV170227">
    <property type="protein sequence ID" value="CAH0728895.1"/>
    <property type="molecule type" value="Genomic_DNA"/>
</dbReference>
<accession>A0A8J9YJE0</accession>
<evidence type="ECO:0000313" key="1">
    <source>
        <dbReference type="EMBL" id="CAH0728895.1"/>
    </source>
</evidence>
<dbReference type="Proteomes" id="UP000838878">
    <property type="component" value="Chromosome 7"/>
</dbReference>
<feature type="non-terminal residue" evidence="1">
    <location>
        <position position="72"/>
    </location>
</feature>
<gene>
    <name evidence="1" type="ORF">BINO364_LOCUS14065</name>
</gene>